<name>A0A4R2K6G7_9FIRM</name>
<evidence type="ECO:0000313" key="2">
    <source>
        <dbReference type="Proteomes" id="UP000294919"/>
    </source>
</evidence>
<evidence type="ECO:0000313" key="1">
    <source>
        <dbReference type="EMBL" id="TCO68861.1"/>
    </source>
</evidence>
<dbReference type="OrthoDB" id="9794280at2"/>
<organism evidence="1 2">
    <name type="scientific">Marinisporobacter balticus</name>
    <dbReference type="NCBI Taxonomy" id="2018667"/>
    <lineage>
        <taxon>Bacteria</taxon>
        <taxon>Bacillati</taxon>
        <taxon>Bacillota</taxon>
        <taxon>Clostridia</taxon>
        <taxon>Peptostreptococcales</taxon>
        <taxon>Thermotaleaceae</taxon>
        <taxon>Marinisporobacter</taxon>
    </lineage>
</organism>
<keyword evidence="2" id="KW-1185">Reference proteome</keyword>
<dbReference type="AlphaFoldDB" id="A0A4R2K6G7"/>
<comment type="caution">
    <text evidence="1">The sequence shown here is derived from an EMBL/GenBank/DDBJ whole genome shotgun (WGS) entry which is preliminary data.</text>
</comment>
<gene>
    <name evidence="1" type="ORF">EV214_1384</name>
</gene>
<proteinExistence type="predicted"/>
<accession>A0A4R2K6G7</accession>
<dbReference type="RefSeq" id="WP_132247954.1">
    <property type="nucleotide sequence ID" value="NZ_SLWV01000038.1"/>
</dbReference>
<dbReference type="EMBL" id="SLWV01000038">
    <property type="protein sequence ID" value="TCO68861.1"/>
    <property type="molecule type" value="Genomic_DNA"/>
</dbReference>
<sequence>MKHNKRRISKIVDELVVYLFNMGATDININLKEKKDYYKIVLTSNYTVKDQEKIEKMIKYLKCGKQEEMEEYYWELAGDCDVDTELTLVGMMIDKAEIHTSEDTIKLVLYRYK</sequence>
<protein>
    <submittedName>
        <fullName evidence="1">Uncharacterized protein</fullName>
    </submittedName>
</protein>
<reference evidence="1 2" key="1">
    <citation type="submission" date="2019-03" db="EMBL/GenBank/DDBJ databases">
        <title>Genomic Encyclopedia of Type Strains, Phase IV (KMG-IV): sequencing the most valuable type-strain genomes for metagenomic binning, comparative biology and taxonomic classification.</title>
        <authorList>
            <person name="Goeker M."/>
        </authorList>
    </citation>
    <scope>NUCLEOTIDE SEQUENCE [LARGE SCALE GENOMIC DNA]</scope>
    <source>
        <strain evidence="1 2">DSM 102940</strain>
    </source>
</reference>
<dbReference type="Proteomes" id="UP000294919">
    <property type="component" value="Unassembled WGS sequence"/>
</dbReference>